<comment type="caution">
    <text evidence="4">The sequence shown here is derived from an EMBL/GenBank/DDBJ whole genome shotgun (WGS) entry which is preliminary data.</text>
</comment>
<keyword evidence="1 2" id="KW-0597">Phosphoprotein</keyword>
<evidence type="ECO:0000259" key="3">
    <source>
        <dbReference type="PROSITE" id="PS50110"/>
    </source>
</evidence>
<gene>
    <name evidence="4" type="ORF">HBH26_06140</name>
</gene>
<dbReference type="PROSITE" id="PS50110">
    <property type="entry name" value="RESPONSE_REGULATORY"/>
    <property type="match status" value="1"/>
</dbReference>
<accession>A0ABX1CLZ5</accession>
<feature type="modified residue" description="4-aspartylphosphate" evidence="2">
    <location>
        <position position="53"/>
    </location>
</feature>
<dbReference type="InterPro" id="IPR001789">
    <property type="entry name" value="Sig_transdc_resp-reg_receiver"/>
</dbReference>
<dbReference type="Proteomes" id="UP000732399">
    <property type="component" value="Unassembled WGS sequence"/>
</dbReference>
<reference evidence="4 5" key="1">
    <citation type="submission" date="2020-03" db="EMBL/GenBank/DDBJ databases">
        <authorList>
            <person name="Wang L."/>
            <person name="He N."/>
            <person name="Li Y."/>
            <person name="Fang Y."/>
            <person name="Zhang F."/>
        </authorList>
    </citation>
    <scope>NUCLEOTIDE SEQUENCE [LARGE SCALE GENOMIC DNA]</scope>
    <source>
        <strain evidence="4 5">36D10-4-7</strain>
    </source>
</reference>
<protein>
    <submittedName>
        <fullName evidence="4">Response regulator</fullName>
    </submittedName>
</protein>
<dbReference type="InterPro" id="IPR050595">
    <property type="entry name" value="Bact_response_regulator"/>
</dbReference>
<dbReference type="SUPFAM" id="SSF52172">
    <property type="entry name" value="CheY-like"/>
    <property type="match status" value="1"/>
</dbReference>
<dbReference type="Gene3D" id="3.40.50.2300">
    <property type="match status" value="1"/>
</dbReference>
<dbReference type="EMBL" id="JAAVJH010000003">
    <property type="protein sequence ID" value="NJR78196.1"/>
    <property type="molecule type" value="Genomic_DNA"/>
</dbReference>
<feature type="domain" description="Response regulatory" evidence="3">
    <location>
        <begin position="2"/>
        <end position="120"/>
    </location>
</feature>
<evidence type="ECO:0000313" key="5">
    <source>
        <dbReference type="Proteomes" id="UP000732399"/>
    </source>
</evidence>
<sequence>MRLLYVDDDADIRHIVALSLRLDGAIDARFAGSGEEALELLRAEPQFDAALVDVMMPGMGGMALAEEMRERGETRDVPVIFVTARGREADLDAYRARGAAGVIVKPFDPLTLPAEIRRQLGQAKVAQA</sequence>
<dbReference type="SMART" id="SM00448">
    <property type="entry name" value="REC"/>
    <property type="match status" value="1"/>
</dbReference>
<name>A0ABX1CLZ5_9SPHN</name>
<organism evidence="4 5">
    <name type="scientific">Sphingomonas corticis</name>
    <dbReference type="NCBI Taxonomy" id="2722791"/>
    <lineage>
        <taxon>Bacteria</taxon>
        <taxon>Pseudomonadati</taxon>
        <taxon>Pseudomonadota</taxon>
        <taxon>Alphaproteobacteria</taxon>
        <taxon>Sphingomonadales</taxon>
        <taxon>Sphingomonadaceae</taxon>
        <taxon>Sphingomonas</taxon>
    </lineage>
</organism>
<proteinExistence type="predicted"/>
<keyword evidence="5" id="KW-1185">Reference proteome</keyword>
<evidence type="ECO:0000313" key="4">
    <source>
        <dbReference type="EMBL" id="NJR78196.1"/>
    </source>
</evidence>
<dbReference type="PANTHER" id="PTHR44591">
    <property type="entry name" value="STRESS RESPONSE REGULATOR PROTEIN 1"/>
    <property type="match status" value="1"/>
</dbReference>
<evidence type="ECO:0000256" key="2">
    <source>
        <dbReference type="PROSITE-ProRule" id="PRU00169"/>
    </source>
</evidence>
<dbReference type="InterPro" id="IPR011006">
    <property type="entry name" value="CheY-like_superfamily"/>
</dbReference>
<dbReference type="PANTHER" id="PTHR44591:SF3">
    <property type="entry name" value="RESPONSE REGULATORY DOMAIN-CONTAINING PROTEIN"/>
    <property type="match status" value="1"/>
</dbReference>
<dbReference type="Pfam" id="PF00072">
    <property type="entry name" value="Response_reg"/>
    <property type="match status" value="1"/>
</dbReference>
<evidence type="ECO:0000256" key="1">
    <source>
        <dbReference type="ARBA" id="ARBA00022553"/>
    </source>
</evidence>